<dbReference type="AlphaFoldDB" id="A0A8S1YIA1"/>
<comment type="caution">
    <text evidence="1">The sequence shown here is derived from an EMBL/GenBank/DDBJ whole genome shotgun (WGS) entry which is preliminary data.</text>
</comment>
<evidence type="ECO:0000313" key="2">
    <source>
        <dbReference type="Proteomes" id="UP000689195"/>
    </source>
</evidence>
<reference evidence="1" key="1">
    <citation type="submission" date="2021-01" db="EMBL/GenBank/DDBJ databases">
        <authorList>
            <consortium name="Genoscope - CEA"/>
            <person name="William W."/>
        </authorList>
    </citation>
    <scope>NUCLEOTIDE SEQUENCE</scope>
</reference>
<evidence type="ECO:0000313" key="1">
    <source>
        <dbReference type="EMBL" id="CAD8213171.1"/>
    </source>
</evidence>
<proteinExistence type="predicted"/>
<organism evidence="1 2">
    <name type="scientific">Paramecium pentaurelia</name>
    <dbReference type="NCBI Taxonomy" id="43138"/>
    <lineage>
        <taxon>Eukaryota</taxon>
        <taxon>Sar</taxon>
        <taxon>Alveolata</taxon>
        <taxon>Ciliophora</taxon>
        <taxon>Intramacronucleata</taxon>
        <taxon>Oligohymenophorea</taxon>
        <taxon>Peniculida</taxon>
        <taxon>Parameciidae</taxon>
        <taxon>Paramecium</taxon>
    </lineage>
</organism>
<protein>
    <submittedName>
        <fullName evidence="1">Uncharacterized protein</fullName>
    </submittedName>
</protein>
<accession>A0A8S1YIA1</accession>
<dbReference type="EMBL" id="CAJJDO010000174">
    <property type="protein sequence ID" value="CAD8213171.1"/>
    <property type="molecule type" value="Genomic_DNA"/>
</dbReference>
<sequence>MYQQSLVSTIKPLTQTNLNIQSQYEFIEPIQDPVLQVVVERNTIHNYFQLDLELLLCYLKLLKIINLVCQIERCNDVFVNRKCFAINSIYSKSLSYIRFMECQFPPQIYQDSQTSTPKSHCNRCYVIFRLNSY</sequence>
<dbReference type="Proteomes" id="UP000689195">
    <property type="component" value="Unassembled WGS sequence"/>
</dbReference>
<keyword evidence="2" id="KW-1185">Reference proteome</keyword>
<name>A0A8S1YIA1_9CILI</name>
<gene>
    <name evidence="1" type="ORF">PPENT_87.1.T1740052</name>
</gene>